<keyword evidence="3" id="KW-1185">Reference proteome</keyword>
<name>A0ABP1E131_9APHY</name>
<accession>A0ABP1E131</accession>
<reference evidence="3" key="1">
    <citation type="submission" date="2024-04" db="EMBL/GenBank/DDBJ databases">
        <authorList>
            <person name="Shaw F."/>
            <person name="Minotto A."/>
        </authorList>
    </citation>
    <scope>NUCLEOTIDE SEQUENCE [LARGE SCALE GENOMIC DNA]</scope>
</reference>
<feature type="compositionally biased region" description="Basic residues" evidence="1">
    <location>
        <begin position="309"/>
        <end position="319"/>
    </location>
</feature>
<feature type="region of interest" description="Disordered" evidence="1">
    <location>
        <begin position="471"/>
        <end position="505"/>
    </location>
</feature>
<organism evidence="2 3">
    <name type="scientific">Somion occarium</name>
    <dbReference type="NCBI Taxonomy" id="3059160"/>
    <lineage>
        <taxon>Eukaryota</taxon>
        <taxon>Fungi</taxon>
        <taxon>Dikarya</taxon>
        <taxon>Basidiomycota</taxon>
        <taxon>Agaricomycotina</taxon>
        <taxon>Agaricomycetes</taxon>
        <taxon>Polyporales</taxon>
        <taxon>Cerrenaceae</taxon>
        <taxon>Somion</taxon>
    </lineage>
</organism>
<gene>
    <name evidence="2" type="ORF">GFSPODELE1_LOCUS9074</name>
</gene>
<evidence type="ECO:0000256" key="1">
    <source>
        <dbReference type="SAM" id="MobiDB-lite"/>
    </source>
</evidence>
<dbReference type="Proteomes" id="UP001497453">
    <property type="component" value="Chromosome 7"/>
</dbReference>
<protein>
    <submittedName>
        <fullName evidence="2">Uncharacterized protein</fullName>
    </submittedName>
</protein>
<evidence type="ECO:0000313" key="2">
    <source>
        <dbReference type="EMBL" id="CAL1712934.1"/>
    </source>
</evidence>
<feature type="compositionally biased region" description="Low complexity" evidence="1">
    <location>
        <begin position="409"/>
        <end position="425"/>
    </location>
</feature>
<feature type="compositionally biased region" description="Basic and acidic residues" evidence="1">
    <location>
        <begin position="345"/>
        <end position="360"/>
    </location>
</feature>
<sequence>MSQLKTLDAFTSLWPIKRNLEARVIESTERYYRKVDTEYASASGQRTELQLISNQAEACPGAVPGNPWKDRDGKTLKDYDYYVQVHIRREQNATVYLLDYMDSVPPGETSNALGKLADLHLRLALFREHVAASWAGSDRYEYLLQLIIYINNILNEVWSDFWNTWYSKPTEMSLDFRSRTLEGFLALDVRVGHYLPALARANAHGVSLEPPLSDEERGRFLSWAGIFQWPTHWETHHPVSMRNGKPWWNKPYNPKECRVLQEDLAVVPVLSHIEVARMKTTFSQHYTAVQKATTSLRKFKAKGAAITKTKAKPKPKAKKAVTGSARKQQNNGLDSTPPASRYSQRLRDGSRGPPSDRSRDSSSTPSSHARPLTPPSSTLGREEHIEPGEEMDVDPTPSRGPTEPERSSTPRANTPRSRSTPTPSTVGERRDLNIEHDDGIFASRQPEQSEAPNANTDSALPRVAYPRQSLSYVTASPPSSSSKACVVPSSPSTRESLARSTPSEAASTFPAFLRKPIGDPAEAIRLGREFNMPQLVIAAFYKVVLDRNFNLQSLSEDADRMHVLRARLHLQEAWSQSTRLPPPPSCEIEDDCVCVSRNATAAVECVNSFMMFCKSRTGKYCGPCTSYTIPVGITWGIVNSVRRQCPVISKRRRGMSLRILPACLFHPERYLF</sequence>
<evidence type="ECO:0000313" key="3">
    <source>
        <dbReference type="Proteomes" id="UP001497453"/>
    </source>
</evidence>
<feature type="compositionally biased region" description="Polar residues" evidence="1">
    <location>
        <begin position="325"/>
        <end position="343"/>
    </location>
</feature>
<proteinExistence type="predicted"/>
<feature type="region of interest" description="Disordered" evidence="1">
    <location>
        <begin position="299"/>
        <end position="432"/>
    </location>
</feature>
<feature type="compositionally biased region" description="Polar residues" evidence="1">
    <location>
        <begin position="493"/>
        <end position="505"/>
    </location>
</feature>
<dbReference type="EMBL" id="OZ037950">
    <property type="protein sequence ID" value="CAL1712934.1"/>
    <property type="molecule type" value="Genomic_DNA"/>
</dbReference>
<feature type="compositionally biased region" description="Low complexity" evidence="1">
    <location>
        <begin position="471"/>
        <end position="492"/>
    </location>
</feature>